<gene>
    <name evidence="1" type="ORF">N3K66_008643</name>
</gene>
<reference evidence="1" key="1">
    <citation type="submission" date="2022-10" db="EMBL/GenBank/DDBJ databases">
        <title>Complete Genome of Trichothecium roseum strain YXFP-22015, a Plant Pathogen Isolated from Citrus.</title>
        <authorList>
            <person name="Wang Y."/>
            <person name="Zhu L."/>
        </authorList>
    </citation>
    <scope>NUCLEOTIDE SEQUENCE</scope>
    <source>
        <strain evidence="1">YXFP-22015</strain>
    </source>
</reference>
<evidence type="ECO:0000313" key="2">
    <source>
        <dbReference type="Proteomes" id="UP001163324"/>
    </source>
</evidence>
<name>A0ACC0UQR9_9HYPO</name>
<organism evidence="1 2">
    <name type="scientific">Trichothecium roseum</name>
    <dbReference type="NCBI Taxonomy" id="47278"/>
    <lineage>
        <taxon>Eukaryota</taxon>
        <taxon>Fungi</taxon>
        <taxon>Dikarya</taxon>
        <taxon>Ascomycota</taxon>
        <taxon>Pezizomycotina</taxon>
        <taxon>Sordariomycetes</taxon>
        <taxon>Hypocreomycetidae</taxon>
        <taxon>Hypocreales</taxon>
        <taxon>Hypocreales incertae sedis</taxon>
        <taxon>Trichothecium</taxon>
    </lineage>
</organism>
<evidence type="ECO:0000313" key="1">
    <source>
        <dbReference type="EMBL" id="KAI9896471.1"/>
    </source>
</evidence>
<keyword evidence="2" id="KW-1185">Reference proteome</keyword>
<comment type="caution">
    <text evidence="1">The sequence shown here is derived from an EMBL/GenBank/DDBJ whole genome shotgun (WGS) entry which is preliminary data.</text>
</comment>
<accession>A0ACC0UQR9</accession>
<protein>
    <submittedName>
        <fullName evidence="1">Uncharacterized protein</fullName>
    </submittedName>
</protein>
<dbReference type="EMBL" id="CM047948">
    <property type="protein sequence ID" value="KAI9896471.1"/>
    <property type="molecule type" value="Genomic_DNA"/>
</dbReference>
<dbReference type="Proteomes" id="UP001163324">
    <property type="component" value="Chromosome 9"/>
</dbReference>
<proteinExistence type="predicted"/>
<sequence>MPLEQTITIVNNSGKIISTGRQLLSVFKEARGAYQEKKAQIKSERLQRSQTFDSRSAVRRRDQYEDDEYEQDPYYDDKYDDPPPRRGWYDGHSEAGSRRSGRSRSVVSGRSSHRGGGERRKSSRPPLTANNLKTLSEVSSQAPSRPPVAYQSPYAETLNRELVVSKMDLTNADGRSVAASKYRSGGDKISRRRSFSQVGDRQYQRSSLDRGRRPAQPSNDRGGDDDDMHLAYGSVPPDLENRVDLEVAAAAPQEDDSEDKAKALVKKVEGLLDEAQCMQHGATATIQHLQQNPDAAAAVALTLAELSAIVGKMSPAILGFLKGGSPAVFALLASPQFLIGTGIAVGVTVVMFGGWKIVQRVKEQKAAREALAYEGVAQDRPAPLRTQTDYNQVDEALIVDDDLSSIETWRRGLPPSVVETAEVELITPEADRATRGFRSKSEEFDLKSVRSSRTAKTGKPTKTSKSKSKPAADSVAPTEKTGTTTKKPAKKKKDVKAIEDGRSQRAESEKFDATFKSKQRQGTNMLKAMFKNKKEKEVSRVNLVHV</sequence>